<dbReference type="PANTHER" id="PTHR45947">
    <property type="entry name" value="SULFOQUINOVOSYL TRANSFERASE SQD2"/>
    <property type="match status" value="1"/>
</dbReference>
<dbReference type="AlphaFoldDB" id="A0A1F7GBU9"/>
<dbReference type="Gene3D" id="3.40.50.2000">
    <property type="entry name" value="Glycogen Phosphorylase B"/>
    <property type="match status" value="2"/>
</dbReference>
<organism evidence="3 4">
    <name type="scientific">Candidatus Roizmanbacteria bacterium RIFCSPHIGHO2_01_FULL_39_12c</name>
    <dbReference type="NCBI Taxonomy" id="1802031"/>
    <lineage>
        <taxon>Bacteria</taxon>
        <taxon>Candidatus Roizmaniibacteriota</taxon>
    </lineage>
</organism>
<feature type="domain" description="Glycosyl transferase family 1" evidence="2">
    <location>
        <begin position="190"/>
        <end position="347"/>
    </location>
</feature>
<protein>
    <recommendedName>
        <fullName evidence="2">Glycosyl transferase family 1 domain-containing protein</fullName>
    </recommendedName>
</protein>
<keyword evidence="1" id="KW-1133">Transmembrane helix</keyword>
<accession>A0A1F7GBU9</accession>
<dbReference type="EMBL" id="MFZG01000023">
    <property type="protein sequence ID" value="OGK16420.1"/>
    <property type="molecule type" value="Genomic_DNA"/>
</dbReference>
<dbReference type="Pfam" id="PF00534">
    <property type="entry name" value="Glycos_transf_1"/>
    <property type="match status" value="1"/>
</dbReference>
<dbReference type="InterPro" id="IPR050194">
    <property type="entry name" value="Glycosyltransferase_grp1"/>
</dbReference>
<dbReference type="GO" id="GO:0016757">
    <property type="term" value="F:glycosyltransferase activity"/>
    <property type="evidence" value="ECO:0007669"/>
    <property type="project" value="InterPro"/>
</dbReference>
<dbReference type="SUPFAM" id="SSF53756">
    <property type="entry name" value="UDP-Glycosyltransferase/glycogen phosphorylase"/>
    <property type="match status" value="1"/>
</dbReference>
<evidence type="ECO:0000313" key="4">
    <source>
        <dbReference type="Proteomes" id="UP000177208"/>
    </source>
</evidence>
<reference evidence="3 4" key="1">
    <citation type="journal article" date="2016" name="Nat. Commun.">
        <title>Thousands of microbial genomes shed light on interconnected biogeochemical processes in an aquifer system.</title>
        <authorList>
            <person name="Anantharaman K."/>
            <person name="Brown C.T."/>
            <person name="Hug L.A."/>
            <person name="Sharon I."/>
            <person name="Castelle C.J."/>
            <person name="Probst A.J."/>
            <person name="Thomas B.C."/>
            <person name="Singh A."/>
            <person name="Wilkins M.J."/>
            <person name="Karaoz U."/>
            <person name="Brodie E.L."/>
            <person name="Williams K.H."/>
            <person name="Hubbard S.S."/>
            <person name="Banfield J.F."/>
        </authorList>
    </citation>
    <scope>NUCLEOTIDE SEQUENCE [LARGE SCALE GENOMIC DNA]</scope>
</reference>
<feature type="transmembrane region" description="Helical" evidence="1">
    <location>
        <begin position="101"/>
        <end position="120"/>
    </location>
</feature>
<sequence length="373" mass="43385">MAGKTKKINLLFYTPIDLAYGAGFETWVGKITHLLKKEFNISIVFSDVADPKRWSDKLLRRKFAVSKLLRLHFLNFFSQIFLPDGNSLAKLYREFKKNDIVYFNCTFVLNDLLVVLISIISKTKVIFGFHAPVFYENKLHNLYFRLITFNLLRFVKEVHVLNSHDEKYLKKFTPNISKIPAFLSSAEMPKQNVADFRGKFLFVGRFDFQKGLDLLVTALAKIFRIHERIKFVFFGSGPQRAFVEQLQKKYPKNVELNEFENDKKKIYSKRKFILLSSRFETFPAVLIEAMSYGLPVITTRIPGAIDIVTHGKNGFYISNPDENGIEKTVSRAVLLPKKIYNKMSKNAFLQAQKYSDKIFKQKFSFLIKKNSES</sequence>
<dbReference type="Proteomes" id="UP000177208">
    <property type="component" value="Unassembled WGS sequence"/>
</dbReference>
<proteinExistence type="predicted"/>
<evidence type="ECO:0000259" key="2">
    <source>
        <dbReference type="Pfam" id="PF00534"/>
    </source>
</evidence>
<dbReference type="PANTHER" id="PTHR45947:SF3">
    <property type="entry name" value="SULFOQUINOVOSYL TRANSFERASE SQD2"/>
    <property type="match status" value="1"/>
</dbReference>
<comment type="caution">
    <text evidence="3">The sequence shown here is derived from an EMBL/GenBank/DDBJ whole genome shotgun (WGS) entry which is preliminary data.</text>
</comment>
<keyword evidence="1" id="KW-0812">Transmembrane</keyword>
<evidence type="ECO:0000313" key="3">
    <source>
        <dbReference type="EMBL" id="OGK16420.1"/>
    </source>
</evidence>
<keyword evidence="1" id="KW-0472">Membrane</keyword>
<dbReference type="InterPro" id="IPR001296">
    <property type="entry name" value="Glyco_trans_1"/>
</dbReference>
<gene>
    <name evidence="3" type="ORF">A2774_03110</name>
</gene>
<evidence type="ECO:0000256" key="1">
    <source>
        <dbReference type="SAM" id="Phobius"/>
    </source>
</evidence>
<name>A0A1F7GBU9_9BACT</name>